<dbReference type="GO" id="GO:0004497">
    <property type="term" value="F:monooxygenase activity"/>
    <property type="evidence" value="ECO:0007669"/>
    <property type="project" value="UniProtKB-KW"/>
</dbReference>
<dbReference type="GO" id="GO:0020037">
    <property type="term" value="F:heme binding"/>
    <property type="evidence" value="ECO:0007669"/>
    <property type="project" value="InterPro"/>
</dbReference>
<dbReference type="PANTHER" id="PTHR24292:SF100">
    <property type="entry name" value="CYTOCHROME P450 6A16, ISOFORM B-RELATED"/>
    <property type="match status" value="1"/>
</dbReference>
<evidence type="ECO:0000256" key="11">
    <source>
        <dbReference type="ARBA" id="ARBA00023033"/>
    </source>
</evidence>
<evidence type="ECO:0000256" key="8">
    <source>
        <dbReference type="ARBA" id="ARBA00022848"/>
    </source>
</evidence>
<keyword evidence="11 14" id="KW-0503">Monooxygenase</keyword>
<keyword evidence="5 13" id="KW-0349">Heme</keyword>
<dbReference type="AlphaFoldDB" id="B4LK86"/>
<protein>
    <submittedName>
        <fullName evidence="15">Uncharacterized protein</fullName>
        <ecNumber evidence="15">1.14.-.-</ecNumber>
    </submittedName>
</protein>
<dbReference type="FunCoup" id="B4LK86">
    <property type="interactions" value="27"/>
</dbReference>
<keyword evidence="6 13" id="KW-0479">Metal-binding</keyword>
<accession>B4LK86</accession>
<dbReference type="InterPro" id="IPR017972">
    <property type="entry name" value="Cyt_P450_CS"/>
</dbReference>
<dbReference type="OrthoDB" id="2789670at2759"/>
<comment type="subcellular location">
    <subcellularLocation>
        <location evidence="3">Endoplasmic reticulum membrane</location>
        <topology evidence="3">Peripheral membrane protein</topology>
    </subcellularLocation>
    <subcellularLocation>
        <location evidence="2">Microsome membrane</location>
        <topology evidence="2">Peripheral membrane protein</topology>
    </subcellularLocation>
</comment>
<dbReference type="STRING" id="7244.B4LK86"/>
<gene>
    <name evidence="15" type="primary">Dvir\GJ20178</name>
    <name evidence="15" type="ORF">Dvir_GJ20178</name>
</gene>
<feature type="binding site" description="axial binding residue" evidence="13">
    <location>
        <position position="451"/>
    </location>
    <ligand>
        <name>heme</name>
        <dbReference type="ChEBI" id="CHEBI:30413"/>
    </ligand>
    <ligandPart>
        <name>Fe</name>
        <dbReference type="ChEBI" id="CHEBI:18248"/>
    </ligandPart>
</feature>
<comment type="cofactor">
    <cofactor evidence="1 13">
        <name>heme</name>
        <dbReference type="ChEBI" id="CHEBI:30413"/>
    </cofactor>
</comment>
<dbReference type="GO" id="GO:0005506">
    <property type="term" value="F:iron ion binding"/>
    <property type="evidence" value="ECO:0007669"/>
    <property type="project" value="InterPro"/>
</dbReference>
<dbReference type="InterPro" id="IPR002401">
    <property type="entry name" value="Cyt_P450_E_grp-I"/>
</dbReference>
<dbReference type="eggNOG" id="KOG0158">
    <property type="taxonomic scope" value="Eukaryota"/>
</dbReference>
<evidence type="ECO:0000256" key="5">
    <source>
        <dbReference type="ARBA" id="ARBA00022617"/>
    </source>
</evidence>
<evidence type="ECO:0000313" key="15">
    <source>
        <dbReference type="EMBL" id="EDW61677.1"/>
    </source>
</evidence>
<keyword evidence="8" id="KW-0492">Microsome</keyword>
<evidence type="ECO:0000256" key="14">
    <source>
        <dbReference type="RuleBase" id="RU000461"/>
    </source>
</evidence>
<proteinExistence type="inferred from homology"/>
<comment type="similarity">
    <text evidence="4 14">Belongs to the cytochrome P450 family.</text>
</comment>
<dbReference type="GO" id="GO:0005789">
    <property type="term" value="C:endoplasmic reticulum membrane"/>
    <property type="evidence" value="ECO:0007669"/>
    <property type="project" value="UniProtKB-SubCell"/>
</dbReference>
<reference evidence="15 16" key="1">
    <citation type="journal article" date="2007" name="Nature">
        <title>Evolution of genes and genomes on the Drosophila phylogeny.</title>
        <authorList>
            <consortium name="Drosophila 12 Genomes Consortium"/>
            <person name="Clark A.G."/>
            <person name="Eisen M.B."/>
            <person name="Smith D.R."/>
            <person name="Bergman C.M."/>
            <person name="Oliver B."/>
            <person name="Markow T.A."/>
            <person name="Kaufman T.C."/>
            <person name="Kellis M."/>
            <person name="Gelbart W."/>
            <person name="Iyer V.N."/>
            <person name="Pollard D.A."/>
            <person name="Sackton T.B."/>
            <person name="Larracuente A.M."/>
            <person name="Singh N.D."/>
            <person name="Abad J.P."/>
            <person name="Abt D.N."/>
            <person name="Adryan B."/>
            <person name="Aguade M."/>
            <person name="Akashi H."/>
            <person name="Anderson W.W."/>
            <person name="Aquadro C.F."/>
            <person name="Ardell D.H."/>
            <person name="Arguello R."/>
            <person name="Artieri C.G."/>
            <person name="Barbash D.A."/>
            <person name="Barker D."/>
            <person name="Barsanti P."/>
            <person name="Batterham P."/>
            <person name="Batzoglou S."/>
            <person name="Begun D."/>
            <person name="Bhutkar A."/>
            <person name="Blanco E."/>
            <person name="Bosak S.A."/>
            <person name="Bradley R.K."/>
            <person name="Brand A.D."/>
            <person name="Brent M.R."/>
            <person name="Brooks A.N."/>
            <person name="Brown R.H."/>
            <person name="Butlin R.K."/>
            <person name="Caggese C."/>
            <person name="Calvi B.R."/>
            <person name="Bernardo de Carvalho A."/>
            <person name="Caspi A."/>
            <person name="Castrezana S."/>
            <person name="Celniker S.E."/>
            <person name="Chang J.L."/>
            <person name="Chapple C."/>
            <person name="Chatterji S."/>
            <person name="Chinwalla A."/>
            <person name="Civetta A."/>
            <person name="Clifton S.W."/>
            <person name="Comeron J.M."/>
            <person name="Costello J.C."/>
            <person name="Coyne J.A."/>
            <person name="Daub J."/>
            <person name="David R.G."/>
            <person name="Delcher A.L."/>
            <person name="Delehaunty K."/>
            <person name="Do C.B."/>
            <person name="Ebling H."/>
            <person name="Edwards K."/>
            <person name="Eickbush T."/>
            <person name="Evans J.D."/>
            <person name="Filipski A."/>
            <person name="Findeiss S."/>
            <person name="Freyhult E."/>
            <person name="Fulton L."/>
            <person name="Fulton R."/>
            <person name="Garcia A.C."/>
            <person name="Gardiner A."/>
            <person name="Garfield D.A."/>
            <person name="Garvin B.E."/>
            <person name="Gibson G."/>
            <person name="Gilbert D."/>
            <person name="Gnerre S."/>
            <person name="Godfrey J."/>
            <person name="Good R."/>
            <person name="Gotea V."/>
            <person name="Gravely B."/>
            <person name="Greenberg A.J."/>
            <person name="Griffiths-Jones S."/>
            <person name="Gross S."/>
            <person name="Guigo R."/>
            <person name="Gustafson E.A."/>
            <person name="Haerty W."/>
            <person name="Hahn M.W."/>
            <person name="Halligan D.L."/>
            <person name="Halpern A.L."/>
            <person name="Halter G.M."/>
            <person name="Han M.V."/>
            <person name="Heger A."/>
            <person name="Hillier L."/>
            <person name="Hinrichs A.S."/>
            <person name="Holmes I."/>
            <person name="Hoskins R.A."/>
            <person name="Hubisz M.J."/>
            <person name="Hultmark D."/>
            <person name="Huntley M.A."/>
            <person name="Jaffe D.B."/>
            <person name="Jagadeeshan S."/>
            <person name="Jeck W.R."/>
            <person name="Johnson J."/>
            <person name="Jones C.D."/>
            <person name="Jordan W.C."/>
            <person name="Karpen G.H."/>
            <person name="Kataoka E."/>
            <person name="Keightley P.D."/>
            <person name="Kheradpour P."/>
            <person name="Kirkness E.F."/>
            <person name="Koerich L.B."/>
            <person name="Kristiansen K."/>
            <person name="Kudrna D."/>
            <person name="Kulathinal R.J."/>
            <person name="Kumar S."/>
            <person name="Kwok R."/>
            <person name="Lander E."/>
            <person name="Langley C.H."/>
            <person name="Lapoint R."/>
            <person name="Lazzaro B.P."/>
            <person name="Lee S.J."/>
            <person name="Levesque L."/>
            <person name="Li R."/>
            <person name="Lin C.F."/>
            <person name="Lin M.F."/>
            <person name="Lindblad-Toh K."/>
            <person name="Llopart A."/>
            <person name="Long M."/>
            <person name="Low L."/>
            <person name="Lozovsky E."/>
            <person name="Lu J."/>
            <person name="Luo M."/>
            <person name="Machado C.A."/>
            <person name="Makalowski W."/>
            <person name="Marzo M."/>
            <person name="Matsuda M."/>
            <person name="Matzkin L."/>
            <person name="McAllister B."/>
            <person name="McBride C.S."/>
            <person name="McKernan B."/>
            <person name="McKernan K."/>
            <person name="Mendez-Lago M."/>
            <person name="Minx P."/>
            <person name="Mollenhauer M.U."/>
            <person name="Montooth K."/>
            <person name="Mount S.M."/>
            <person name="Mu X."/>
            <person name="Myers E."/>
            <person name="Negre B."/>
            <person name="Newfeld S."/>
            <person name="Nielsen R."/>
            <person name="Noor M.A."/>
            <person name="O'Grady P."/>
            <person name="Pachter L."/>
            <person name="Papaceit M."/>
            <person name="Parisi M.J."/>
            <person name="Parisi M."/>
            <person name="Parts L."/>
            <person name="Pedersen J.S."/>
            <person name="Pesole G."/>
            <person name="Phillippy A.M."/>
            <person name="Ponting C.P."/>
            <person name="Pop M."/>
            <person name="Porcelli D."/>
            <person name="Powell J.R."/>
            <person name="Prohaska S."/>
            <person name="Pruitt K."/>
            <person name="Puig M."/>
            <person name="Quesneville H."/>
            <person name="Ram K.R."/>
            <person name="Rand D."/>
            <person name="Rasmussen M.D."/>
            <person name="Reed L.K."/>
            <person name="Reenan R."/>
            <person name="Reily A."/>
            <person name="Remington K.A."/>
            <person name="Rieger T.T."/>
            <person name="Ritchie M.G."/>
            <person name="Robin C."/>
            <person name="Rogers Y.H."/>
            <person name="Rohde C."/>
            <person name="Rozas J."/>
            <person name="Rubenfield M.J."/>
            <person name="Ruiz A."/>
            <person name="Russo S."/>
            <person name="Salzberg S.L."/>
            <person name="Sanchez-Gracia A."/>
            <person name="Saranga D.J."/>
            <person name="Sato H."/>
            <person name="Schaeffer S.W."/>
            <person name="Schatz M.C."/>
            <person name="Schlenke T."/>
            <person name="Schwartz R."/>
            <person name="Segarra C."/>
            <person name="Singh R.S."/>
            <person name="Sirot L."/>
            <person name="Sirota M."/>
            <person name="Sisneros N.B."/>
            <person name="Smith C.D."/>
            <person name="Smith T.F."/>
            <person name="Spieth J."/>
            <person name="Stage D.E."/>
            <person name="Stark A."/>
            <person name="Stephan W."/>
            <person name="Strausberg R.L."/>
            <person name="Strempel S."/>
            <person name="Sturgill D."/>
            <person name="Sutton G."/>
            <person name="Sutton G.G."/>
            <person name="Tao W."/>
            <person name="Teichmann S."/>
            <person name="Tobari Y.N."/>
            <person name="Tomimura Y."/>
            <person name="Tsolas J.M."/>
            <person name="Valente V.L."/>
            <person name="Venter E."/>
            <person name="Venter J.C."/>
            <person name="Vicario S."/>
            <person name="Vieira F.G."/>
            <person name="Vilella A.J."/>
            <person name="Villasante A."/>
            <person name="Walenz B."/>
            <person name="Wang J."/>
            <person name="Wasserman M."/>
            <person name="Watts T."/>
            <person name="Wilson D."/>
            <person name="Wilson R.K."/>
            <person name="Wing R.A."/>
            <person name="Wolfner M.F."/>
            <person name="Wong A."/>
            <person name="Wong G.K."/>
            <person name="Wu C.I."/>
            <person name="Wu G."/>
            <person name="Yamamoto D."/>
            <person name="Yang H.P."/>
            <person name="Yang S.P."/>
            <person name="Yorke J.A."/>
            <person name="Yoshida K."/>
            <person name="Zdobnov E."/>
            <person name="Zhang P."/>
            <person name="Zhang Y."/>
            <person name="Zimin A.V."/>
            <person name="Baldwin J."/>
            <person name="Abdouelleil A."/>
            <person name="Abdulkadir J."/>
            <person name="Abebe A."/>
            <person name="Abera B."/>
            <person name="Abreu J."/>
            <person name="Acer S.C."/>
            <person name="Aftuck L."/>
            <person name="Alexander A."/>
            <person name="An P."/>
            <person name="Anderson E."/>
            <person name="Anderson S."/>
            <person name="Arachi H."/>
            <person name="Azer M."/>
            <person name="Bachantsang P."/>
            <person name="Barry A."/>
            <person name="Bayul T."/>
            <person name="Berlin A."/>
            <person name="Bessette D."/>
            <person name="Bloom T."/>
            <person name="Blye J."/>
            <person name="Boguslavskiy L."/>
            <person name="Bonnet C."/>
            <person name="Boukhgalter B."/>
            <person name="Bourzgui I."/>
            <person name="Brown A."/>
            <person name="Cahill P."/>
            <person name="Channer S."/>
            <person name="Cheshatsang Y."/>
            <person name="Chuda L."/>
            <person name="Citroen M."/>
            <person name="Collymore A."/>
            <person name="Cooke P."/>
            <person name="Costello M."/>
            <person name="D'Aco K."/>
            <person name="Daza R."/>
            <person name="De Haan G."/>
            <person name="DeGray S."/>
            <person name="DeMaso C."/>
            <person name="Dhargay N."/>
            <person name="Dooley K."/>
            <person name="Dooley E."/>
            <person name="Doricent M."/>
            <person name="Dorje P."/>
            <person name="Dorjee K."/>
            <person name="Dupes A."/>
            <person name="Elong R."/>
            <person name="Falk J."/>
            <person name="Farina A."/>
            <person name="Faro S."/>
            <person name="Ferguson D."/>
            <person name="Fisher S."/>
            <person name="Foley C.D."/>
            <person name="Franke A."/>
            <person name="Friedrich D."/>
            <person name="Gadbois L."/>
            <person name="Gearin G."/>
            <person name="Gearin C.R."/>
            <person name="Giannoukos G."/>
            <person name="Goode T."/>
            <person name="Graham J."/>
            <person name="Grandbois E."/>
            <person name="Grewal S."/>
            <person name="Gyaltsen K."/>
            <person name="Hafez N."/>
            <person name="Hagos B."/>
            <person name="Hall J."/>
            <person name="Henson C."/>
            <person name="Hollinger A."/>
            <person name="Honan T."/>
            <person name="Huard M.D."/>
            <person name="Hughes L."/>
            <person name="Hurhula B."/>
            <person name="Husby M.E."/>
            <person name="Kamat A."/>
            <person name="Kanga B."/>
            <person name="Kashin S."/>
            <person name="Khazanovich D."/>
            <person name="Kisner P."/>
            <person name="Lance K."/>
            <person name="Lara M."/>
            <person name="Lee W."/>
            <person name="Lennon N."/>
            <person name="Letendre F."/>
            <person name="LeVine R."/>
            <person name="Lipovsky A."/>
            <person name="Liu X."/>
            <person name="Liu J."/>
            <person name="Liu S."/>
            <person name="Lokyitsang T."/>
            <person name="Lokyitsang Y."/>
            <person name="Lubonja R."/>
            <person name="Lui A."/>
            <person name="MacDonald P."/>
            <person name="Magnisalis V."/>
            <person name="Maru K."/>
            <person name="Matthews C."/>
            <person name="McCusker W."/>
            <person name="McDonough S."/>
            <person name="Mehta T."/>
            <person name="Meldrim J."/>
            <person name="Meneus L."/>
            <person name="Mihai O."/>
            <person name="Mihalev A."/>
            <person name="Mihova T."/>
            <person name="Mittelman R."/>
            <person name="Mlenga V."/>
            <person name="Montmayeur A."/>
            <person name="Mulrain L."/>
            <person name="Navidi A."/>
            <person name="Naylor J."/>
            <person name="Negash T."/>
            <person name="Nguyen T."/>
            <person name="Nguyen N."/>
            <person name="Nicol R."/>
            <person name="Norbu C."/>
            <person name="Norbu N."/>
            <person name="Novod N."/>
            <person name="O'Neill B."/>
            <person name="Osman S."/>
            <person name="Markiewicz E."/>
            <person name="Oyono O.L."/>
            <person name="Patti C."/>
            <person name="Phunkhang P."/>
            <person name="Pierre F."/>
            <person name="Priest M."/>
            <person name="Raghuraman S."/>
            <person name="Rege F."/>
            <person name="Reyes R."/>
            <person name="Rise C."/>
            <person name="Rogov P."/>
            <person name="Ross K."/>
            <person name="Ryan E."/>
            <person name="Settipalli S."/>
            <person name="Shea T."/>
            <person name="Sherpa N."/>
            <person name="Shi L."/>
            <person name="Shih D."/>
            <person name="Sparrow T."/>
            <person name="Spaulding J."/>
            <person name="Stalker J."/>
            <person name="Stange-Thomann N."/>
            <person name="Stavropoulos S."/>
            <person name="Stone C."/>
            <person name="Strader C."/>
            <person name="Tesfaye S."/>
            <person name="Thomson T."/>
            <person name="Thoulutsang Y."/>
            <person name="Thoulutsang D."/>
            <person name="Topham K."/>
            <person name="Topping I."/>
            <person name="Tsamla T."/>
            <person name="Vassiliev H."/>
            <person name="Vo A."/>
            <person name="Wangchuk T."/>
            <person name="Wangdi T."/>
            <person name="Weiand M."/>
            <person name="Wilkinson J."/>
            <person name="Wilson A."/>
            <person name="Yadav S."/>
            <person name="Young G."/>
            <person name="Yu Q."/>
            <person name="Zembek L."/>
            <person name="Zhong D."/>
            <person name="Zimmer A."/>
            <person name="Zwirko Z."/>
            <person name="Jaffe D.B."/>
            <person name="Alvarez P."/>
            <person name="Brockman W."/>
            <person name="Butler J."/>
            <person name="Chin C."/>
            <person name="Gnerre S."/>
            <person name="Grabherr M."/>
            <person name="Kleber M."/>
            <person name="Mauceli E."/>
            <person name="MacCallum I."/>
        </authorList>
    </citation>
    <scope>NUCLEOTIDE SEQUENCE [LARGE SCALE GENOMIC DNA]</scope>
    <source>
        <strain evidence="16">Tucson 15010-1051.87</strain>
    </source>
</reference>
<dbReference type="PROSITE" id="PS00086">
    <property type="entry name" value="CYTOCHROME_P450"/>
    <property type="match status" value="1"/>
</dbReference>
<keyword evidence="12" id="KW-0472">Membrane</keyword>
<evidence type="ECO:0000256" key="12">
    <source>
        <dbReference type="ARBA" id="ARBA00023136"/>
    </source>
</evidence>
<dbReference type="InterPro" id="IPR036396">
    <property type="entry name" value="Cyt_P450_sf"/>
</dbReference>
<evidence type="ECO:0000256" key="1">
    <source>
        <dbReference type="ARBA" id="ARBA00001971"/>
    </source>
</evidence>
<dbReference type="PRINTS" id="PR00385">
    <property type="entry name" value="P450"/>
</dbReference>
<organism evidence="15 16">
    <name type="scientific">Drosophila virilis</name>
    <name type="common">Fruit fly</name>
    <dbReference type="NCBI Taxonomy" id="7244"/>
    <lineage>
        <taxon>Eukaryota</taxon>
        <taxon>Metazoa</taxon>
        <taxon>Ecdysozoa</taxon>
        <taxon>Arthropoda</taxon>
        <taxon>Hexapoda</taxon>
        <taxon>Insecta</taxon>
        <taxon>Pterygota</taxon>
        <taxon>Neoptera</taxon>
        <taxon>Endopterygota</taxon>
        <taxon>Diptera</taxon>
        <taxon>Brachycera</taxon>
        <taxon>Muscomorpha</taxon>
        <taxon>Ephydroidea</taxon>
        <taxon>Drosophilidae</taxon>
        <taxon>Drosophila</taxon>
    </lineage>
</organism>
<dbReference type="EC" id="1.14.-.-" evidence="15"/>
<name>B4LK86_DROVI</name>
<dbReference type="Gene3D" id="1.10.630.10">
    <property type="entry name" value="Cytochrome P450"/>
    <property type="match status" value="1"/>
</dbReference>
<dbReference type="FunFam" id="1.10.630.10:FF:000042">
    <property type="entry name" value="Cytochrome P450"/>
    <property type="match status" value="1"/>
</dbReference>
<evidence type="ECO:0000256" key="2">
    <source>
        <dbReference type="ARBA" id="ARBA00004174"/>
    </source>
</evidence>
<evidence type="ECO:0000256" key="10">
    <source>
        <dbReference type="ARBA" id="ARBA00023004"/>
    </source>
</evidence>
<evidence type="ECO:0000256" key="3">
    <source>
        <dbReference type="ARBA" id="ARBA00004406"/>
    </source>
</evidence>
<dbReference type="InterPro" id="IPR050476">
    <property type="entry name" value="Insect_CytP450_Detox"/>
</dbReference>
<dbReference type="InterPro" id="IPR001128">
    <property type="entry name" value="Cyt_P450"/>
</dbReference>
<keyword evidence="10 13" id="KW-0408">Iron</keyword>
<dbReference type="Proteomes" id="UP000008792">
    <property type="component" value="Unassembled WGS sequence"/>
</dbReference>
<evidence type="ECO:0000256" key="13">
    <source>
        <dbReference type="PIRSR" id="PIRSR602401-1"/>
    </source>
</evidence>
<sequence>MLFLIYLLIAISALVVYMLHRNMNFWKSRGIPQEPPHPFYGNLVGFRKNRIIHNALNEYYNKFRKTGHPFVGFSFIQRQSAFIMDIKLAKNILIKDFTNFADRGQFHNERDDPLTGHLFNLDGKRWREMRQKLSPTFTSGKMKFMFPSVIKVSEEFVKVLQEEVPAKSGGAIIEIKDLMARFTTDVIGTCAFGIECNTLRTPVTDFRKMGQKSFTEMRHGIFLTAFSFSFPNLARKLRMRMIPEDVHQFFMGLVQETIALREKENIKRNDFMEMLIELKQKGSFTMDNGEIVTGLDVGELAAQVFVFYLAGFETSSSTMTYSLYELAQHTEIQDKLREDIKDVLQQHDGKLTYESIKAMRYLDQIISETLRLYTIVPFLERKALNDYVVPGHPKYAIEKGTQVIIPAAAYHRDEDLYPDPEKFDPERFSAEQVAARDSVEWLPFGDGPRNCVGMRFGQMQTRIGLAQLIRNFKFSVCDKTDIPLIYDPKSFVLGTIGGIYLRVERVQN</sequence>
<dbReference type="InParanoid" id="B4LK86"/>
<evidence type="ECO:0000313" key="16">
    <source>
        <dbReference type="Proteomes" id="UP000008792"/>
    </source>
</evidence>
<evidence type="ECO:0000256" key="6">
    <source>
        <dbReference type="ARBA" id="ARBA00022723"/>
    </source>
</evidence>
<keyword evidence="9 14" id="KW-0560">Oxidoreductase</keyword>
<dbReference type="PhylomeDB" id="B4LK86"/>
<dbReference type="PANTHER" id="PTHR24292">
    <property type="entry name" value="CYTOCHROME P450"/>
    <property type="match status" value="1"/>
</dbReference>
<evidence type="ECO:0000256" key="7">
    <source>
        <dbReference type="ARBA" id="ARBA00022824"/>
    </source>
</evidence>
<dbReference type="CDD" id="cd11056">
    <property type="entry name" value="CYP6-like"/>
    <property type="match status" value="1"/>
</dbReference>
<keyword evidence="16" id="KW-1185">Reference proteome</keyword>
<dbReference type="SUPFAM" id="SSF48264">
    <property type="entry name" value="Cytochrome P450"/>
    <property type="match status" value="1"/>
</dbReference>
<evidence type="ECO:0000256" key="9">
    <source>
        <dbReference type="ARBA" id="ARBA00023002"/>
    </source>
</evidence>
<evidence type="ECO:0000256" key="4">
    <source>
        <dbReference type="ARBA" id="ARBA00010617"/>
    </source>
</evidence>
<dbReference type="EMBL" id="CH940648">
    <property type="protein sequence ID" value="EDW61677.1"/>
    <property type="molecule type" value="Genomic_DNA"/>
</dbReference>
<dbReference type="PRINTS" id="PR00463">
    <property type="entry name" value="EP450I"/>
</dbReference>
<dbReference type="Pfam" id="PF00067">
    <property type="entry name" value="p450"/>
    <property type="match status" value="1"/>
</dbReference>
<dbReference type="HOGENOM" id="CLU_001570_5_2_1"/>
<keyword evidence="7" id="KW-0256">Endoplasmic reticulum</keyword>
<dbReference type="GO" id="GO:0016705">
    <property type="term" value="F:oxidoreductase activity, acting on paired donors, with incorporation or reduction of molecular oxygen"/>
    <property type="evidence" value="ECO:0007669"/>
    <property type="project" value="InterPro"/>
</dbReference>
<dbReference type="OMA" id="PLKYTPM"/>